<evidence type="ECO:0000259" key="8">
    <source>
        <dbReference type="PROSITE" id="PS50880"/>
    </source>
</evidence>
<dbReference type="Pfam" id="PF21175">
    <property type="entry name" value="RecR_C"/>
    <property type="match status" value="1"/>
</dbReference>
<dbReference type="PROSITE" id="PS50880">
    <property type="entry name" value="TOPRIM"/>
    <property type="match status" value="1"/>
</dbReference>
<feature type="zinc finger region" description="C4-type" evidence="7">
    <location>
        <begin position="58"/>
        <end position="73"/>
    </location>
</feature>
<comment type="function">
    <text evidence="7">May play a role in DNA repair. It seems to be involved in an RecBC-independent recombinational process of DNA repair. It may act with RecF and RecO.</text>
</comment>
<evidence type="ECO:0000256" key="3">
    <source>
        <dbReference type="ARBA" id="ARBA00022771"/>
    </source>
</evidence>
<name>A0ABM7PIQ2_9BACT</name>
<dbReference type="Gene3D" id="6.10.250.240">
    <property type="match status" value="1"/>
</dbReference>
<dbReference type="Pfam" id="PF02132">
    <property type="entry name" value="RecR_ZnF"/>
    <property type="match status" value="1"/>
</dbReference>
<evidence type="ECO:0000256" key="5">
    <source>
        <dbReference type="ARBA" id="ARBA00023172"/>
    </source>
</evidence>
<dbReference type="HAMAP" id="MF_00017">
    <property type="entry name" value="RecR"/>
    <property type="match status" value="1"/>
</dbReference>
<protein>
    <recommendedName>
        <fullName evidence="7">Recombination protein RecR</fullName>
    </recommendedName>
</protein>
<dbReference type="PANTHER" id="PTHR30446:SF0">
    <property type="entry name" value="RECOMBINATION PROTEIN RECR"/>
    <property type="match status" value="1"/>
</dbReference>
<dbReference type="Proteomes" id="UP001320148">
    <property type="component" value="Chromosome"/>
</dbReference>
<dbReference type="Pfam" id="PF21176">
    <property type="entry name" value="RecR_HhH"/>
    <property type="match status" value="1"/>
</dbReference>
<dbReference type="SMART" id="SM00493">
    <property type="entry name" value="TOPRIM"/>
    <property type="match status" value="1"/>
</dbReference>
<keyword evidence="6 7" id="KW-0234">DNA repair</keyword>
<comment type="similarity">
    <text evidence="7">Belongs to the RecR family.</text>
</comment>
<dbReference type="InterPro" id="IPR000093">
    <property type="entry name" value="DNA_Rcmb_RecR"/>
</dbReference>
<gene>
    <name evidence="7 9" type="primary">recR</name>
    <name evidence="9" type="ORF">DSLASN_27560</name>
</gene>
<dbReference type="InterPro" id="IPR015967">
    <property type="entry name" value="Rcmb_RecR_Znf"/>
</dbReference>
<dbReference type="SUPFAM" id="SSF111304">
    <property type="entry name" value="Recombination protein RecR"/>
    <property type="match status" value="1"/>
</dbReference>
<dbReference type="CDD" id="cd01025">
    <property type="entry name" value="TOPRIM_recR"/>
    <property type="match status" value="1"/>
</dbReference>
<evidence type="ECO:0000313" key="9">
    <source>
        <dbReference type="EMBL" id="BCS97124.1"/>
    </source>
</evidence>
<dbReference type="PROSITE" id="PS01300">
    <property type="entry name" value="RECR"/>
    <property type="match status" value="1"/>
</dbReference>
<accession>A0ABM7PIQ2</accession>
<keyword evidence="3 7" id="KW-0863">Zinc-finger</keyword>
<evidence type="ECO:0000313" key="10">
    <source>
        <dbReference type="Proteomes" id="UP001320148"/>
    </source>
</evidence>
<keyword evidence="1 7" id="KW-0479">Metal-binding</keyword>
<dbReference type="Pfam" id="PF13662">
    <property type="entry name" value="Toprim_4"/>
    <property type="match status" value="1"/>
</dbReference>
<keyword evidence="4 7" id="KW-0862">Zinc</keyword>
<keyword evidence="2 7" id="KW-0227">DNA damage</keyword>
<reference evidence="9 10" key="1">
    <citation type="submission" date="2021-02" db="EMBL/GenBank/DDBJ databases">
        <title>Complete genome of Desulfoluna sp. strain ASN36.</title>
        <authorList>
            <person name="Takahashi A."/>
            <person name="Kojima H."/>
            <person name="Fukui M."/>
        </authorList>
    </citation>
    <scope>NUCLEOTIDE SEQUENCE [LARGE SCALE GENOMIC DNA]</scope>
    <source>
        <strain evidence="9 10">ASN36</strain>
    </source>
</reference>
<dbReference type="EMBL" id="AP024488">
    <property type="protein sequence ID" value="BCS97124.1"/>
    <property type="molecule type" value="Genomic_DNA"/>
</dbReference>
<dbReference type="InterPro" id="IPR006171">
    <property type="entry name" value="TOPRIM_dom"/>
</dbReference>
<dbReference type="Gene3D" id="3.40.1360.10">
    <property type="match status" value="1"/>
</dbReference>
<keyword evidence="5 7" id="KW-0233">DNA recombination</keyword>
<dbReference type="RefSeq" id="WP_236888550.1">
    <property type="nucleotide sequence ID" value="NZ_AP024488.1"/>
</dbReference>
<evidence type="ECO:0000256" key="6">
    <source>
        <dbReference type="ARBA" id="ARBA00023204"/>
    </source>
</evidence>
<organism evidence="9 10">
    <name type="scientific">Desulfoluna limicola</name>
    <dbReference type="NCBI Taxonomy" id="2810562"/>
    <lineage>
        <taxon>Bacteria</taxon>
        <taxon>Pseudomonadati</taxon>
        <taxon>Thermodesulfobacteriota</taxon>
        <taxon>Desulfobacteria</taxon>
        <taxon>Desulfobacterales</taxon>
        <taxon>Desulfolunaceae</taxon>
        <taxon>Desulfoluna</taxon>
    </lineage>
</organism>
<dbReference type="InterPro" id="IPR023627">
    <property type="entry name" value="Rcmb_RecR"/>
</dbReference>
<keyword evidence="10" id="KW-1185">Reference proteome</keyword>
<evidence type="ECO:0000256" key="2">
    <source>
        <dbReference type="ARBA" id="ARBA00022763"/>
    </source>
</evidence>
<dbReference type="InterPro" id="IPR034137">
    <property type="entry name" value="TOPRIM_RecR"/>
</dbReference>
<evidence type="ECO:0000256" key="4">
    <source>
        <dbReference type="ARBA" id="ARBA00022833"/>
    </source>
</evidence>
<proteinExistence type="inferred from homology"/>
<dbReference type="Gene3D" id="1.10.8.420">
    <property type="entry name" value="RecR Domain 1"/>
    <property type="match status" value="1"/>
</dbReference>
<feature type="domain" description="Toprim" evidence="8">
    <location>
        <begin position="81"/>
        <end position="176"/>
    </location>
</feature>
<dbReference type="NCBIfam" id="TIGR00615">
    <property type="entry name" value="recR"/>
    <property type="match status" value="1"/>
</dbReference>
<sequence length="199" mass="21867">MNHYPASLKQLIDNLARLPGIGRKSAERLALHILKTSHREADLLAGSIAEVKRRVRLCRRCFALSEEEHCPVCSNMGRDHSRICVVEKPADMAAIETSGGYTGTYHILQGALSPMDDIGPDDLRIAELLKRVETEGPTEVILATGTNVEGEATAAFVAEKLRRLPVRVTRIASGVPMGGDLKYVDQVTLKRAMETRHDT</sequence>
<evidence type="ECO:0000256" key="1">
    <source>
        <dbReference type="ARBA" id="ARBA00022723"/>
    </source>
</evidence>
<evidence type="ECO:0000256" key="7">
    <source>
        <dbReference type="HAMAP-Rule" id="MF_00017"/>
    </source>
</evidence>
<dbReference type="PANTHER" id="PTHR30446">
    <property type="entry name" value="RECOMBINATION PROTEIN RECR"/>
    <property type="match status" value="1"/>
</dbReference>